<comment type="caution">
    <text evidence="1">The sequence shown here is derived from an EMBL/GenBank/DDBJ whole genome shotgun (WGS) entry which is preliminary data.</text>
</comment>
<accession>A0ACB9R5Y4</accession>
<keyword evidence="2" id="KW-1185">Reference proteome</keyword>
<dbReference type="Proteomes" id="UP001057402">
    <property type="component" value="Chromosome 4"/>
</dbReference>
<evidence type="ECO:0000313" key="2">
    <source>
        <dbReference type="Proteomes" id="UP001057402"/>
    </source>
</evidence>
<dbReference type="EMBL" id="CM042883">
    <property type="protein sequence ID" value="KAI4374310.1"/>
    <property type="molecule type" value="Genomic_DNA"/>
</dbReference>
<proteinExistence type="predicted"/>
<reference evidence="2" key="1">
    <citation type="journal article" date="2023" name="Front. Plant Sci.">
        <title>Chromosomal-level genome assembly of Melastoma candidum provides insights into trichome evolution.</title>
        <authorList>
            <person name="Zhong Y."/>
            <person name="Wu W."/>
            <person name="Sun C."/>
            <person name="Zou P."/>
            <person name="Liu Y."/>
            <person name="Dai S."/>
            <person name="Zhou R."/>
        </authorList>
    </citation>
    <scope>NUCLEOTIDE SEQUENCE [LARGE SCALE GENOMIC DNA]</scope>
</reference>
<protein>
    <submittedName>
        <fullName evidence="1">Uncharacterized protein</fullName>
    </submittedName>
</protein>
<organism evidence="1 2">
    <name type="scientific">Melastoma candidum</name>
    <dbReference type="NCBI Taxonomy" id="119954"/>
    <lineage>
        <taxon>Eukaryota</taxon>
        <taxon>Viridiplantae</taxon>
        <taxon>Streptophyta</taxon>
        <taxon>Embryophyta</taxon>
        <taxon>Tracheophyta</taxon>
        <taxon>Spermatophyta</taxon>
        <taxon>Magnoliopsida</taxon>
        <taxon>eudicotyledons</taxon>
        <taxon>Gunneridae</taxon>
        <taxon>Pentapetalae</taxon>
        <taxon>rosids</taxon>
        <taxon>malvids</taxon>
        <taxon>Myrtales</taxon>
        <taxon>Melastomataceae</taxon>
        <taxon>Melastomatoideae</taxon>
        <taxon>Melastomateae</taxon>
        <taxon>Melastoma</taxon>
    </lineage>
</organism>
<evidence type="ECO:0000313" key="1">
    <source>
        <dbReference type="EMBL" id="KAI4374310.1"/>
    </source>
</evidence>
<sequence length="203" mass="22742">MVTVRPSKPSKGRKKIEIKKIDNKSSQQVTFSKRRAGLFKKASELCILCGAQVAIIVFSPVHKVFSFGHPNADAIIERYLMGGQLDEDLMVGEFEEALPIQALNQQYDEVMKELGEEKRRARNWSASGIGMGQGILWWEDVLRGDMAEDELEQYISALESLVGRVAMKAESIMMKSLLKPLVDNEHRIGAGVVDGFEIARFLD</sequence>
<gene>
    <name evidence="1" type="ORF">MLD38_012320</name>
</gene>
<name>A0ACB9R5Y4_9MYRT</name>